<protein>
    <submittedName>
        <fullName evidence="1">Uncharacterized protein</fullName>
    </submittedName>
</protein>
<evidence type="ECO:0000313" key="1">
    <source>
        <dbReference type="EMBL" id="MBC9130760.1"/>
    </source>
</evidence>
<dbReference type="EMBL" id="JABURY010000013">
    <property type="protein sequence ID" value="MBC9130760.1"/>
    <property type="molecule type" value="Genomic_DNA"/>
</dbReference>
<comment type="caution">
    <text evidence="1">The sequence shown here is derived from an EMBL/GenBank/DDBJ whole genome shotgun (WGS) entry which is preliminary data.</text>
</comment>
<keyword evidence="2" id="KW-1185">Reference proteome</keyword>
<name>A0ABR7QXC6_9GAMM</name>
<organism evidence="1 2">
    <name type="scientific">Frischella japonica</name>
    <dbReference type="NCBI Taxonomy" id="2741544"/>
    <lineage>
        <taxon>Bacteria</taxon>
        <taxon>Pseudomonadati</taxon>
        <taxon>Pseudomonadota</taxon>
        <taxon>Gammaproteobacteria</taxon>
        <taxon>Orbales</taxon>
        <taxon>Orbaceae</taxon>
        <taxon>Frischella</taxon>
    </lineage>
</organism>
<proteinExistence type="predicted"/>
<evidence type="ECO:0000313" key="2">
    <source>
        <dbReference type="Proteomes" id="UP000651208"/>
    </source>
</evidence>
<dbReference type="RefSeq" id="WP_187755208.1">
    <property type="nucleotide sequence ID" value="NZ_JABURY010000013.1"/>
</dbReference>
<dbReference type="Proteomes" id="UP000651208">
    <property type="component" value="Unassembled WGS sequence"/>
</dbReference>
<accession>A0ABR7QXC6</accession>
<gene>
    <name evidence="1" type="ORF">FcAc13_05485</name>
</gene>
<reference evidence="1 2" key="1">
    <citation type="submission" date="2020-06" db="EMBL/GenBank/DDBJ databases">
        <title>Frischella cerana isolated from Apis cerana gut homogenate.</title>
        <authorList>
            <person name="Wolter L.A."/>
            <person name="Suenami S."/>
            <person name="Miyazaki R."/>
        </authorList>
    </citation>
    <scope>NUCLEOTIDE SEQUENCE [LARGE SCALE GENOMIC DNA]</scope>
    <source>
        <strain evidence="1 2">Ac13</strain>
    </source>
</reference>
<sequence>MPLIMKKIEVMPGEIYAIPLFLPTEDIMENLKNYKKRSLIIGGKNLLFVEL</sequence>